<evidence type="ECO:0000313" key="1">
    <source>
        <dbReference type="EMBL" id="TCO52980.1"/>
    </source>
</evidence>
<protein>
    <submittedName>
        <fullName evidence="1">Uncharacterized protein</fullName>
    </submittedName>
</protein>
<comment type="caution">
    <text evidence="1">The sequence shown here is derived from an EMBL/GenBank/DDBJ whole genome shotgun (WGS) entry which is preliminary data.</text>
</comment>
<gene>
    <name evidence="1" type="ORF">EV192_111174</name>
</gene>
<sequence length="60" mass="7068">MPNGKLRYAIVRLQKRVDGGVRLSELTRTERQLVKYCARYGYVTETPLKNDWLIDTGRRL</sequence>
<name>A0A4V2S5Q8_9PSEU</name>
<organism evidence="1 2">
    <name type="scientific">Actinocrispum wychmicini</name>
    <dbReference type="NCBI Taxonomy" id="1213861"/>
    <lineage>
        <taxon>Bacteria</taxon>
        <taxon>Bacillati</taxon>
        <taxon>Actinomycetota</taxon>
        <taxon>Actinomycetes</taxon>
        <taxon>Pseudonocardiales</taxon>
        <taxon>Pseudonocardiaceae</taxon>
        <taxon>Actinocrispum</taxon>
    </lineage>
</organism>
<dbReference type="Proteomes" id="UP000295680">
    <property type="component" value="Unassembled WGS sequence"/>
</dbReference>
<dbReference type="EMBL" id="SLWS01000011">
    <property type="protein sequence ID" value="TCO52980.1"/>
    <property type="molecule type" value="Genomic_DNA"/>
</dbReference>
<evidence type="ECO:0000313" key="2">
    <source>
        <dbReference type="Proteomes" id="UP000295680"/>
    </source>
</evidence>
<dbReference type="AlphaFoldDB" id="A0A4V2S5Q8"/>
<keyword evidence="2" id="KW-1185">Reference proteome</keyword>
<reference evidence="1 2" key="1">
    <citation type="submission" date="2019-03" db="EMBL/GenBank/DDBJ databases">
        <title>Genomic Encyclopedia of Type Strains, Phase IV (KMG-IV): sequencing the most valuable type-strain genomes for metagenomic binning, comparative biology and taxonomic classification.</title>
        <authorList>
            <person name="Goeker M."/>
        </authorList>
    </citation>
    <scope>NUCLEOTIDE SEQUENCE [LARGE SCALE GENOMIC DNA]</scope>
    <source>
        <strain evidence="1 2">DSM 45934</strain>
    </source>
</reference>
<accession>A0A4V2S5Q8</accession>
<proteinExistence type="predicted"/>